<feature type="region of interest" description="Disordered" evidence="1">
    <location>
        <begin position="78"/>
        <end position="99"/>
    </location>
</feature>
<evidence type="ECO:0000256" key="1">
    <source>
        <dbReference type="SAM" id="MobiDB-lite"/>
    </source>
</evidence>
<reference evidence="2" key="1">
    <citation type="journal article" date="2014" name="Int. J. Syst. Evol. Microbiol.">
        <title>Complete genome sequence of Corynebacterium casei LMG S-19264T (=DSM 44701T), isolated from a smear-ripened cheese.</title>
        <authorList>
            <consortium name="US DOE Joint Genome Institute (JGI-PGF)"/>
            <person name="Walter F."/>
            <person name="Albersmeier A."/>
            <person name="Kalinowski J."/>
            <person name="Ruckert C."/>
        </authorList>
    </citation>
    <scope>NUCLEOTIDE SEQUENCE</scope>
    <source>
        <strain evidence="2">JCM 4122</strain>
    </source>
</reference>
<gene>
    <name evidence="2" type="ORF">GCM10017667_39510</name>
</gene>
<reference evidence="2" key="2">
    <citation type="submission" date="2020-09" db="EMBL/GenBank/DDBJ databases">
        <authorList>
            <person name="Sun Q."/>
            <person name="Ohkuma M."/>
        </authorList>
    </citation>
    <scope>NUCLEOTIDE SEQUENCE</scope>
    <source>
        <strain evidence="2">JCM 4122</strain>
    </source>
</reference>
<dbReference type="EMBL" id="BNBE01000002">
    <property type="protein sequence ID" value="GHG04963.1"/>
    <property type="molecule type" value="Genomic_DNA"/>
</dbReference>
<organism evidence="2 3">
    <name type="scientific">Streptomyces filamentosus</name>
    <name type="common">Streptomyces roseosporus</name>
    <dbReference type="NCBI Taxonomy" id="67294"/>
    <lineage>
        <taxon>Bacteria</taxon>
        <taxon>Bacillati</taxon>
        <taxon>Actinomycetota</taxon>
        <taxon>Actinomycetes</taxon>
        <taxon>Kitasatosporales</taxon>
        <taxon>Streptomycetaceae</taxon>
        <taxon>Streptomyces</taxon>
    </lineage>
</organism>
<keyword evidence="3" id="KW-1185">Reference proteome</keyword>
<proteinExistence type="predicted"/>
<evidence type="ECO:0000313" key="2">
    <source>
        <dbReference type="EMBL" id="GHG04963.1"/>
    </source>
</evidence>
<name>A0A919BQA4_STRFL</name>
<evidence type="ECO:0000313" key="3">
    <source>
        <dbReference type="Proteomes" id="UP000632849"/>
    </source>
</evidence>
<comment type="caution">
    <text evidence="2">The sequence shown here is derived from an EMBL/GenBank/DDBJ whole genome shotgun (WGS) entry which is preliminary data.</text>
</comment>
<sequence>MVLDRGLPGGGVGPNCGAGGADIGGQRGGVVAVGGLVEVAADPHGAAAPLQRCLDEVGDHRLAGARLACDHHHDRVLLGHRSPRPAGQPLGEDLPVLSSGEHQCVATSHQFVPSST</sequence>
<accession>A0A919BQA4</accession>
<protein>
    <submittedName>
        <fullName evidence="2">Uncharacterized protein</fullName>
    </submittedName>
</protein>
<dbReference type="AlphaFoldDB" id="A0A919BQA4"/>
<dbReference type="Proteomes" id="UP000632849">
    <property type="component" value="Unassembled WGS sequence"/>
</dbReference>